<protein>
    <submittedName>
        <fullName evidence="2">Uncharacterized protein</fullName>
    </submittedName>
</protein>
<feature type="compositionally biased region" description="Polar residues" evidence="1">
    <location>
        <begin position="62"/>
        <end position="71"/>
    </location>
</feature>
<feature type="region of interest" description="Disordered" evidence="1">
    <location>
        <begin position="105"/>
        <end position="164"/>
    </location>
</feature>
<feature type="region of interest" description="Disordered" evidence="1">
    <location>
        <begin position="1"/>
        <end position="93"/>
    </location>
</feature>
<dbReference type="Proteomes" id="UP001295794">
    <property type="component" value="Unassembled WGS sequence"/>
</dbReference>
<proteinExistence type="predicted"/>
<evidence type="ECO:0000256" key="1">
    <source>
        <dbReference type="SAM" id="MobiDB-lite"/>
    </source>
</evidence>
<evidence type="ECO:0000313" key="2">
    <source>
        <dbReference type="EMBL" id="CAK5278910.1"/>
    </source>
</evidence>
<sequence length="1257" mass="139602">MAPPPPARGYLLGTLSKTSEGTQWTFEDGGLAGDEDRVNNNDKNENPLSNNRDSDWEIVTTGARSDATTPEPSDFDSLGFTSGSEFDMDKRFNLPLRRRLSEADFYSERDSDTDSGPQSDSNEFQVHSERRRRLKRRHEALAHGPKEGSSWAKQKSLNASAKDAEFSPDAASLDRFQKSVLKDNPRAEFSDANPRRVRCSNCASWLEMRTLYDLVRWREHRKTAKCKKARQSGLQTRSLFTMGFRIISRSETQPIPSPAPLVTLPCPCLSAKAFPDVGRYILRTAVTGGGAPSRARIIDGLFPGQGLRWKDLSIKQKDYVLKREANLQKWHISHGLHIVSATNCMQNVAIRRAVPDERRMKFVPGIYRDKELGTLYLKHVGLRELVELDDGQSPWLKFALGCASGNYKSDVLTGMVQALVTKQDRMNLGKSMKNMKYSHEFSQFCDVLASTAPKAYETFCKQFGGPGLRTQRQRRSKMPRFEPDISEFNVANARNVLDEFEYEGPVALSWDDTSLQPSIEVHSSSKDECYILGGADGAILVKKGDDLDALFEKAKLNKADKLRIYMLSIPLPKVPPILIAAIARGSSETAPELAQMHLELLNLLHSHNIHPISMSSDGAEVERSVQRTIAETATTYDVYCVPNPNRGCNIELCIPLFYGKHPGVMVQDSKHGGKTARNQVQTGARAPELGFFLILFALISLILVHRRYFPTYPFLPWLHSTEVCEHAFGMLRTIKADFTFYDMLNLERKLRVLMRGAFGNLSAEEQAAQTAAGYQHTYFQTDDINLPVLMIFPTDAEIRQASLSAFDETSQLMKLLGIDATAMLKSYHPPEPTTVRLPRIPRPRAPNTIYDLMNLTEGALARCSFRDQELIESCEMAVAAQAVDESAKITALPDSNNVDVQAIRSDIATQLSQTSETVKQRLFAVSTLELVVNNALNFTVLVSQRREHQTKFAAKAVRQRGLGVSSVLVKQSKIASPMSDEPSLRDTLKQRLAQLLPKISVAGKTSGVNRHIRHAGSYGSTSKREENKATVIKVASANFVKLRADVFHRYRLIALRENMFCANVTEINPIKPSDFMIVLHPATRQVVLCEVATMYTRTSTHEWIPAAYSVGTPSYVYAWLYTSLAGNIFSSIACKKLSCPTILQIPRTHILYSLASFSGISQQDVTTVGGHPHKLVTLCADSLMVMQVLSEVTPAVNSAVNALVSAKCSGGAEPPATILPPLLTSTTLPSTEDDRSEPEDDGIDDFVVVDEEAEAAN</sequence>
<feature type="compositionally biased region" description="Basic and acidic residues" evidence="1">
    <location>
        <begin position="34"/>
        <end position="45"/>
    </location>
</feature>
<comment type="caution">
    <text evidence="2">The sequence shown here is derived from an EMBL/GenBank/DDBJ whole genome shotgun (WGS) entry which is preliminary data.</text>
</comment>
<feature type="compositionally biased region" description="Low complexity" evidence="1">
    <location>
        <begin position="1217"/>
        <end position="1230"/>
    </location>
</feature>
<accession>A0AAD2HNY6</accession>
<feature type="compositionally biased region" description="Acidic residues" evidence="1">
    <location>
        <begin position="1234"/>
        <end position="1257"/>
    </location>
</feature>
<organism evidence="2 3">
    <name type="scientific">Mycena citricolor</name>
    <dbReference type="NCBI Taxonomy" id="2018698"/>
    <lineage>
        <taxon>Eukaryota</taxon>
        <taxon>Fungi</taxon>
        <taxon>Dikarya</taxon>
        <taxon>Basidiomycota</taxon>
        <taxon>Agaricomycotina</taxon>
        <taxon>Agaricomycetes</taxon>
        <taxon>Agaricomycetidae</taxon>
        <taxon>Agaricales</taxon>
        <taxon>Marasmiineae</taxon>
        <taxon>Mycenaceae</taxon>
        <taxon>Mycena</taxon>
    </lineage>
</organism>
<keyword evidence="3" id="KW-1185">Reference proteome</keyword>
<dbReference type="AlphaFoldDB" id="A0AAD2HNY6"/>
<name>A0AAD2HNY6_9AGAR</name>
<feature type="region of interest" description="Disordered" evidence="1">
    <location>
        <begin position="1217"/>
        <end position="1257"/>
    </location>
</feature>
<feature type="compositionally biased region" description="Polar residues" evidence="1">
    <location>
        <begin position="114"/>
        <end position="125"/>
    </location>
</feature>
<evidence type="ECO:0000313" key="3">
    <source>
        <dbReference type="Proteomes" id="UP001295794"/>
    </source>
</evidence>
<feature type="compositionally biased region" description="Polar residues" evidence="1">
    <location>
        <begin position="15"/>
        <end position="25"/>
    </location>
</feature>
<reference evidence="2" key="1">
    <citation type="submission" date="2023-11" db="EMBL/GenBank/DDBJ databases">
        <authorList>
            <person name="De Vega J J."/>
            <person name="De Vega J J."/>
        </authorList>
    </citation>
    <scope>NUCLEOTIDE SEQUENCE</scope>
</reference>
<dbReference type="EMBL" id="CAVNYO010000431">
    <property type="protein sequence ID" value="CAK5278910.1"/>
    <property type="molecule type" value="Genomic_DNA"/>
</dbReference>
<gene>
    <name evidence="2" type="ORF">MYCIT1_LOCUS28606</name>
</gene>
<feature type="compositionally biased region" description="Basic residues" evidence="1">
    <location>
        <begin position="129"/>
        <end position="138"/>
    </location>
</feature>